<evidence type="ECO:0000313" key="3">
    <source>
        <dbReference type="EMBL" id="BAM82178.1"/>
    </source>
</evidence>
<proteinExistence type="predicted"/>
<dbReference type="Gramene" id="CMQ308CT">
    <property type="protein sequence ID" value="CMQ308CT"/>
    <property type="gene ID" value="CMQ308C"/>
</dbReference>
<dbReference type="GO" id="GO:0030145">
    <property type="term" value="F:manganese ion binding"/>
    <property type="evidence" value="ECO:0007669"/>
    <property type="project" value="TreeGrafter"/>
</dbReference>
<dbReference type="SUPFAM" id="SSF56300">
    <property type="entry name" value="Metallo-dependent phosphatases"/>
    <property type="match status" value="1"/>
</dbReference>
<dbReference type="AlphaFoldDB" id="M1VKT4"/>
<dbReference type="Gene3D" id="3.60.21.10">
    <property type="match status" value="1"/>
</dbReference>
<evidence type="ECO:0000259" key="2">
    <source>
        <dbReference type="Pfam" id="PF00149"/>
    </source>
</evidence>
<dbReference type="RefSeq" id="XP_005538214.1">
    <property type="nucleotide sequence ID" value="XM_005538157.1"/>
</dbReference>
<keyword evidence="4" id="KW-1185">Reference proteome</keyword>
<gene>
    <name evidence="3" type="ORF">CYME_CMQ308C</name>
</gene>
<dbReference type="InterPro" id="IPR004843">
    <property type="entry name" value="Calcineurin-like_PHP"/>
</dbReference>
<protein>
    <recommendedName>
        <fullName evidence="2">Calcineurin-like phosphoesterase domain-containing protein</fullName>
    </recommendedName>
</protein>
<dbReference type="STRING" id="280699.M1VKT4"/>
<dbReference type="Pfam" id="PF00149">
    <property type="entry name" value="Metallophos"/>
    <property type="match status" value="1"/>
</dbReference>
<reference evidence="3 4" key="1">
    <citation type="journal article" date="2004" name="Nature">
        <title>Genome sequence of the ultrasmall unicellular red alga Cyanidioschyzon merolae 10D.</title>
        <authorList>
            <person name="Matsuzaki M."/>
            <person name="Misumi O."/>
            <person name="Shin-i T."/>
            <person name="Maruyama S."/>
            <person name="Takahara M."/>
            <person name="Miyagishima S."/>
            <person name="Mori T."/>
            <person name="Nishida K."/>
            <person name="Yagisawa F."/>
            <person name="Nishida K."/>
            <person name="Yoshida Y."/>
            <person name="Nishimura Y."/>
            <person name="Nakao S."/>
            <person name="Kobayashi T."/>
            <person name="Momoyama Y."/>
            <person name="Higashiyama T."/>
            <person name="Minoda A."/>
            <person name="Sano M."/>
            <person name="Nomoto H."/>
            <person name="Oishi K."/>
            <person name="Hayashi H."/>
            <person name="Ohta F."/>
            <person name="Nishizaka S."/>
            <person name="Haga S."/>
            <person name="Miura S."/>
            <person name="Morishita T."/>
            <person name="Kabeya Y."/>
            <person name="Terasawa K."/>
            <person name="Suzuki Y."/>
            <person name="Ishii Y."/>
            <person name="Asakawa S."/>
            <person name="Takano H."/>
            <person name="Ohta N."/>
            <person name="Kuroiwa H."/>
            <person name="Tanaka K."/>
            <person name="Shimizu N."/>
            <person name="Sugano S."/>
            <person name="Sato N."/>
            <person name="Nozaki H."/>
            <person name="Ogasawara N."/>
            <person name="Kohara Y."/>
            <person name="Kuroiwa T."/>
        </authorList>
    </citation>
    <scope>NUCLEOTIDE SEQUENCE [LARGE SCALE GENOMIC DNA]</scope>
    <source>
        <strain evidence="3 4">10D</strain>
    </source>
</reference>
<dbReference type="eggNOG" id="ENOG502QUQW">
    <property type="taxonomic scope" value="Eukaryota"/>
</dbReference>
<accession>M1VKT4</accession>
<dbReference type="Proteomes" id="UP000007014">
    <property type="component" value="Chromosome 17"/>
</dbReference>
<dbReference type="KEGG" id="cme:CYME_CMQ308C"/>
<dbReference type="GeneID" id="16996616"/>
<dbReference type="HOGENOM" id="CLU_039893_2_0_1"/>
<dbReference type="InterPro" id="IPR029052">
    <property type="entry name" value="Metallo-depent_PP-like"/>
</dbReference>
<feature type="region of interest" description="Disordered" evidence="1">
    <location>
        <begin position="67"/>
        <end position="89"/>
    </location>
</feature>
<dbReference type="OrthoDB" id="9675250at2759"/>
<feature type="domain" description="Calcineurin-like phosphoesterase" evidence="2">
    <location>
        <begin position="106"/>
        <end position="347"/>
    </location>
</feature>
<dbReference type="PANTHER" id="PTHR16509">
    <property type="match status" value="1"/>
</dbReference>
<dbReference type="GO" id="GO:0008663">
    <property type="term" value="F:2',3'-cyclic-nucleotide 2'-phosphodiesterase activity"/>
    <property type="evidence" value="ECO:0007669"/>
    <property type="project" value="TreeGrafter"/>
</dbReference>
<dbReference type="GO" id="GO:0047631">
    <property type="term" value="F:ADP-ribose diphosphatase activity"/>
    <property type="evidence" value="ECO:0007669"/>
    <property type="project" value="TreeGrafter"/>
</dbReference>
<sequence length="405" mass="45187">MLKFFRQDGSNEDKDDTKKRASVLERDVSSPPERQEHGTDDLSESAQRSRVLFGLIVGSMVALWGRRHRPNPNMEKRPASNGSGRERQSRCSALVSAAPVIRMGLVADVQYADKDDKEVSGSTRHYRNAIHKLARIVEAFDSEAGSLDLVLQLGDLVDGQEQLDGSRADLELVLGQFARLPVPLYHVLGNHCLKCGRDWLLKRLRTRAFYDMPLRARMSSGPSATTTPSETPWRLVVLDCLDISLHWDDPEDPRRLQAKRYLKEHASTAPNAVPYNGGIGETQLVWLENVLAEARTRQEFVIVAGHVPIAPQSAAPSLLLWNYEEVMALFRVYRDVVKLVLAGHEHDGGYAQVDGIHYITLHGVVNCTDGDDNAYAILELVGHSFARLHGFGRVESRLLLFDASP</sequence>
<feature type="compositionally biased region" description="Basic and acidic residues" evidence="1">
    <location>
        <begin position="1"/>
        <end position="40"/>
    </location>
</feature>
<evidence type="ECO:0000256" key="1">
    <source>
        <dbReference type="SAM" id="MobiDB-lite"/>
    </source>
</evidence>
<dbReference type="EMBL" id="AP006499">
    <property type="protein sequence ID" value="BAM82178.1"/>
    <property type="molecule type" value="Genomic_DNA"/>
</dbReference>
<feature type="region of interest" description="Disordered" evidence="1">
    <location>
        <begin position="1"/>
        <end position="45"/>
    </location>
</feature>
<dbReference type="OMA" id="GHNHAGN"/>
<name>M1VKT4_CYAM1</name>
<dbReference type="GO" id="GO:0047734">
    <property type="term" value="F:CDP-glycerol diphosphatase activity"/>
    <property type="evidence" value="ECO:0007669"/>
    <property type="project" value="TreeGrafter"/>
</dbReference>
<evidence type="ECO:0000313" key="4">
    <source>
        <dbReference type="Proteomes" id="UP000007014"/>
    </source>
</evidence>
<organism evidence="3 4">
    <name type="scientific">Cyanidioschyzon merolae (strain NIES-3377 / 10D)</name>
    <name type="common">Unicellular red alga</name>
    <dbReference type="NCBI Taxonomy" id="280699"/>
    <lineage>
        <taxon>Eukaryota</taxon>
        <taxon>Rhodophyta</taxon>
        <taxon>Bangiophyceae</taxon>
        <taxon>Cyanidiales</taxon>
        <taxon>Cyanidiaceae</taxon>
        <taxon>Cyanidioschyzon</taxon>
    </lineage>
</organism>
<dbReference type="PANTHER" id="PTHR16509:SF8">
    <property type="entry name" value="MANGANESE-DEPENDENT ADP-RIBOSE_CDP-ALCOHOL DIPHOSPHATASE"/>
    <property type="match status" value="1"/>
</dbReference>
<feature type="compositionally biased region" description="Basic and acidic residues" evidence="1">
    <location>
        <begin position="74"/>
        <end position="89"/>
    </location>
</feature>
<reference evidence="3 4" key="2">
    <citation type="journal article" date="2007" name="BMC Biol.">
        <title>A 100%-complete sequence reveals unusually simple genomic features in the hot-spring red alga Cyanidioschyzon merolae.</title>
        <authorList>
            <person name="Nozaki H."/>
            <person name="Takano H."/>
            <person name="Misumi O."/>
            <person name="Terasawa K."/>
            <person name="Matsuzaki M."/>
            <person name="Maruyama S."/>
            <person name="Nishida K."/>
            <person name="Yagisawa F."/>
            <person name="Yoshida Y."/>
            <person name="Fujiwara T."/>
            <person name="Takio S."/>
            <person name="Tamura K."/>
            <person name="Chung S.J."/>
            <person name="Nakamura S."/>
            <person name="Kuroiwa H."/>
            <person name="Tanaka K."/>
            <person name="Sato N."/>
            <person name="Kuroiwa T."/>
        </authorList>
    </citation>
    <scope>NUCLEOTIDE SEQUENCE [LARGE SCALE GENOMIC DNA]</scope>
    <source>
        <strain evidence="3 4">10D</strain>
    </source>
</reference>